<dbReference type="InterPro" id="IPR017871">
    <property type="entry name" value="ABC_transporter-like_CS"/>
</dbReference>
<evidence type="ECO:0000259" key="6">
    <source>
        <dbReference type="PROSITE" id="PS50893"/>
    </source>
</evidence>
<dbReference type="PANTHER" id="PTHR46743">
    <property type="entry name" value="TEICHOIC ACIDS EXPORT ATP-BINDING PROTEIN TAGH"/>
    <property type="match status" value="1"/>
</dbReference>
<dbReference type="CDD" id="cd10147">
    <property type="entry name" value="Wzt_C-like"/>
    <property type="match status" value="1"/>
</dbReference>
<protein>
    <submittedName>
        <fullName evidence="7">ATP-binding cassette domain-containing protein</fullName>
    </submittedName>
</protein>
<keyword evidence="2" id="KW-0813">Transport</keyword>
<evidence type="ECO:0000256" key="1">
    <source>
        <dbReference type="ARBA" id="ARBA00005417"/>
    </source>
</evidence>
<evidence type="ECO:0000313" key="7">
    <source>
        <dbReference type="EMBL" id="QGZ39526.1"/>
    </source>
</evidence>
<keyword evidence="3" id="KW-0472">Membrane</keyword>
<dbReference type="SUPFAM" id="SSF52540">
    <property type="entry name" value="P-loop containing nucleoside triphosphate hydrolases"/>
    <property type="match status" value="1"/>
</dbReference>
<evidence type="ECO:0000256" key="3">
    <source>
        <dbReference type="ARBA" id="ARBA00022475"/>
    </source>
</evidence>
<evidence type="ECO:0000256" key="4">
    <source>
        <dbReference type="ARBA" id="ARBA00022741"/>
    </source>
</evidence>
<dbReference type="PROSITE" id="PS00211">
    <property type="entry name" value="ABC_TRANSPORTER_1"/>
    <property type="match status" value="1"/>
</dbReference>
<reference evidence="7 8" key="1">
    <citation type="submission" date="2019-12" db="EMBL/GenBank/DDBJ databases">
        <title>Draft Genome Sequences of Six Type Strains of the Genus Massilia.</title>
        <authorList>
            <person name="Miess H."/>
            <person name="Frediansyah A."/>
            <person name="Goeker M."/>
            <person name="Gross H."/>
        </authorList>
    </citation>
    <scope>NUCLEOTIDE SEQUENCE [LARGE SCALE GENOMIC DNA]</scope>
    <source>
        <strain evidence="7 8">DSM 26639</strain>
    </source>
</reference>
<dbReference type="InterPro" id="IPR029439">
    <property type="entry name" value="Wzt_C"/>
</dbReference>
<accession>A0ABX6FS88</accession>
<dbReference type="InterPro" id="IPR050683">
    <property type="entry name" value="Bact_Polysacc_Export_ATP-bd"/>
</dbReference>
<dbReference type="PROSITE" id="PS50893">
    <property type="entry name" value="ABC_TRANSPORTER_2"/>
    <property type="match status" value="1"/>
</dbReference>
<sequence>MDQPDTGSRARAAPVPRRHAIVPQTRWRNGGRAVNGQINVRALGKSYKRYPNHRARLLEWVLPGNRPRHQVIHVLQDISFDVAAGEAVGIIGINGAGKSTLLKLITGTATPTTGSVSIGGRVAAMLELGMGFHPDFSGRQNVYMAGQLLGMSVDELTQLMPDIEAFAEIGAYIDQPVRVYSSGMQMRLAFSVATARRPDVLIVDEALSVGDAYFQHKSFERIRAFRKDGTTLLIVSHDKGAIQSICDRAILLDAGRISKQGTPEEIMDFYNAMLADREGTNVRQEAAENGKLQTISGTGEATVADIALLDAAGQPAEVHGTGTPVTLRIKVAVHADLPDLTLGYRIKDRLGQNIFGTNTYHKGMPIPPVRAGDELVFDFHFPLNLGPGSYSIATALHSADNHLIDNYEWRDLALVFEVMNFAHGYFEGCAWLDPRIDMSKSDNRS</sequence>
<keyword evidence="8" id="KW-1185">Reference proteome</keyword>
<keyword evidence="4" id="KW-0547">Nucleotide-binding</keyword>
<dbReference type="InterPro" id="IPR003593">
    <property type="entry name" value="AAA+_ATPase"/>
</dbReference>
<dbReference type="CDD" id="cd03220">
    <property type="entry name" value="ABC_KpsT_Wzt"/>
    <property type="match status" value="1"/>
</dbReference>
<proteinExistence type="inferred from homology"/>
<keyword evidence="3" id="KW-1003">Cell membrane</keyword>
<dbReference type="PANTHER" id="PTHR46743:SF2">
    <property type="entry name" value="TEICHOIC ACIDS EXPORT ATP-BINDING PROTEIN TAGH"/>
    <property type="match status" value="1"/>
</dbReference>
<organism evidence="7 8">
    <name type="scientific">Pseudoduganella flava</name>
    <dbReference type="NCBI Taxonomy" id="871742"/>
    <lineage>
        <taxon>Bacteria</taxon>
        <taxon>Pseudomonadati</taxon>
        <taxon>Pseudomonadota</taxon>
        <taxon>Betaproteobacteria</taxon>
        <taxon>Burkholderiales</taxon>
        <taxon>Oxalobacteraceae</taxon>
        <taxon>Telluria group</taxon>
        <taxon>Pseudoduganella</taxon>
    </lineage>
</organism>
<dbReference type="Gene3D" id="3.40.50.300">
    <property type="entry name" value="P-loop containing nucleotide triphosphate hydrolases"/>
    <property type="match status" value="1"/>
</dbReference>
<evidence type="ECO:0000313" key="8">
    <source>
        <dbReference type="Proteomes" id="UP000437862"/>
    </source>
</evidence>
<dbReference type="InterPro" id="IPR003439">
    <property type="entry name" value="ABC_transporter-like_ATP-bd"/>
</dbReference>
<evidence type="ECO:0000256" key="5">
    <source>
        <dbReference type="ARBA" id="ARBA00022840"/>
    </source>
</evidence>
<dbReference type="Proteomes" id="UP000437862">
    <property type="component" value="Chromosome"/>
</dbReference>
<feature type="domain" description="ABC transporter" evidence="6">
    <location>
        <begin position="55"/>
        <end position="279"/>
    </location>
</feature>
<keyword evidence="5 7" id="KW-0067">ATP-binding</keyword>
<dbReference type="InterPro" id="IPR015860">
    <property type="entry name" value="ABC_transpr_TagH-like"/>
</dbReference>
<dbReference type="Pfam" id="PF14524">
    <property type="entry name" value="Wzt_C"/>
    <property type="match status" value="1"/>
</dbReference>
<dbReference type="GO" id="GO:0005524">
    <property type="term" value="F:ATP binding"/>
    <property type="evidence" value="ECO:0007669"/>
    <property type="project" value="UniProtKB-KW"/>
</dbReference>
<dbReference type="InterPro" id="IPR027417">
    <property type="entry name" value="P-loop_NTPase"/>
</dbReference>
<dbReference type="Pfam" id="PF00005">
    <property type="entry name" value="ABC_tran"/>
    <property type="match status" value="1"/>
</dbReference>
<name>A0ABX6FS88_9BURK</name>
<dbReference type="Gene3D" id="2.70.50.60">
    <property type="entry name" value="abc- transporter (atp binding component) like domain"/>
    <property type="match status" value="1"/>
</dbReference>
<dbReference type="SMART" id="SM00382">
    <property type="entry name" value="AAA"/>
    <property type="match status" value="1"/>
</dbReference>
<dbReference type="EMBL" id="CP046904">
    <property type="protein sequence ID" value="QGZ39526.1"/>
    <property type="molecule type" value="Genomic_DNA"/>
</dbReference>
<gene>
    <name evidence="7" type="ORF">GO485_11030</name>
</gene>
<comment type="similarity">
    <text evidence="1">Belongs to the ABC transporter superfamily.</text>
</comment>
<evidence type="ECO:0000256" key="2">
    <source>
        <dbReference type="ARBA" id="ARBA00022448"/>
    </source>
</evidence>